<keyword evidence="2" id="KW-1185">Reference proteome</keyword>
<sequence length="81" mass="8209">MFAIGHAAIEPGAGILRIEIDGAAEIGHGALCFGLAAKQFASVGECQRIRWIGQQHGRTAGDALVAAGRLGLEAPLASLCG</sequence>
<dbReference type="Proteomes" id="UP000077173">
    <property type="component" value="Unassembled WGS sequence"/>
</dbReference>
<comment type="caution">
    <text evidence="1">The sequence shown here is derived from an EMBL/GenBank/DDBJ whole genome shotgun (WGS) entry which is preliminary data.</text>
</comment>
<reference evidence="1 2" key="1">
    <citation type="submission" date="2016-02" db="EMBL/GenBank/DDBJ databases">
        <title>Draft genome sequence of the strain BR 10247T Bradyrhizobium neotropicale isolated from nodules of Centrolobium paraense.</title>
        <authorList>
            <person name="Simoes-Araujo J.L."/>
            <person name="Barauna A.C."/>
            <person name="Silva K."/>
            <person name="Zilli J.E."/>
        </authorList>
    </citation>
    <scope>NUCLEOTIDE SEQUENCE [LARGE SCALE GENOMIC DNA]</scope>
    <source>
        <strain evidence="1 2">BR 10247</strain>
    </source>
</reference>
<evidence type="ECO:0000313" key="1">
    <source>
        <dbReference type="EMBL" id="OAF12078.1"/>
    </source>
</evidence>
<dbReference type="AlphaFoldDB" id="A0A176YXG9"/>
<accession>A0A176YXG9</accession>
<evidence type="ECO:0000313" key="2">
    <source>
        <dbReference type="Proteomes" id="UP000077173"/>
    </source>
</evidence>
<organism evidence="1 2">
    <name type="scientific">Bradyrhizobium neotropicale</name>
    <dbReference type="NCBI Taxonomy" id="1497615"/>
    <lineage>
        <taxon>Bacteria</taxon>
        <taxon>Pseudomonadati</taxon>
        <taxon>Pseudomonadota</taxon>
        <taxon>Alphaproteobacteria</taxon>
        <taxon>Hyphomicrobiales</taxon>
        <taxon>Nitrobacteraceae</taxon>
        <taxon>Bradyrhizobium</taxon>
    </lineage>
</organism>
<gene>
    <name evidence="1" type="ORF">AXW67_21070</name>
</gene>
<proteinExistence type="predicted"/>
<protein>
    <submittedName>
        <fullName evidence="1">Uncharacterized protein</fullName>
    </submittedName>
</protein>
<name>A0A176YXG9_9BRAD</name>
<dbReference type="EMBL" id="LSEF01000085">
    <property type="protein sequence ID" value="OAF12078.1"/>
    <property type="molecule type" value="Genomic_DNA"/>
</dbReference>